<dbReference type="CDD" id="cd09917">
    <property type="entry name" value="F-box_SF"/>
    <property type="match status" value="1"/>
</dbReference>
<dbReference type="InterPro" id="IPR036047">
    <property type="entry name" value="F-box-like_dom_sf"/>
</dbReference>
<name>A0A9W9RI96_9EURO</name>
<sequence>MTAQDTALGTMEVLENILLHLDLKCILTSAQRVCHQWQDLISTSPSLQKHLFFQPDWDREDKQRNPLLAEIFPDWFPDFPTPAKRRKDHGIEIGPDDIKPSWKRMLIQQPPIRDIIFFMVKSARGGKWLGGPYTKTVEDSRTHWFSVTDPLTMDDFIYTVPDLGEDLDETMVLWDNEDHQIPSEFHDYSFNDKERRFLRGALEECGMILLEYAVMQCGKGLSVVGRRKRKFGTPFFEPQVEDAEEEEVEEIDDDEHEVDEHEEDEDREDTQDIHPQPHKRPRN</sequence>
<dbReference type="RefSeq" id="XP_056576196.1">
    <property type="nucleotide sequence ID" value="XM_056727624.1"/>
</dbReference>
<proteinExistence type="predicted"/>
<feature type="domain" description="F-box" evidence="2">
    <location>
        <begin position="12"/>
        <end position="54"/>
    </location>
</feature>
<protein>
    <recommendedName>
        <fullName evidence="2">F-box domain-containing protein</fullName>
    </recommendedName>
</protein>
<accession>A0A9W9RI96</accession>
<evidence type="ECO:0000313" key="4">
    <source>
        <dbReference type="Proteomes" id="UP001147752"/>
    </source>
</evidence>
<dbReference type="Gene3D" id="1.20.1280.50">
    <property type="match status" value="1"/>
</dbReference>
<reference evidence="3" key="2">
    <citation type="journal article" date="2023" name="IMA Fungus">
        <title>Comparative genomic study of the Penicillium genus elucidates a diverse pangenome and 15 lateral gene transfer events.</title>
        <authorList>
            <person name="Petersen C."/>
            <person name="Sorensen T."/>
            <person name="Nielsen M.R."/>
            <person name="Sondergaard T.E."/>
            <person name="Sorensen J.L."/>
            <person name="Fitzpatrick D.A."/>
            <person name="Frisvad J.C."/>
            <person name="Nielsen K.L."/>
        </authorList>
    </citation>
    <scope>NUCLEOTIDE SEQUENCE</scope>
    <source>
        <strain evidence="3">IBT 3081</strain>
    </source>
</reference>
<dbReference type="Pfam" id="PF12937">
    <property type="entry name" value="F-box-like"/>
    <property type="match status" value="1"/>
</dbReference>
<keyword evidence="4" id="KW-1185">Reference proteome</keyword>
<gene>
    <name evidence="3" type="ORF">N7517_009901</name>
</gene>
<comment type="caution">
    <text evidence="3">The sequence shown here is derived from an EMBL/GenBank/DDBJ whole genome shotgun (WGS) entry which is preliminary data.</text>
</comment>
<feature type="region of interest" description="Disordered" evidence="1">
    <location>
        <begin position="235"/>
        <end position="283"/>
    </location>
</feature>
<evidence type="ECO:0000259" key="2">
    <source>
        <dbReference type="Pfam" id="PF12937"/>
    </source>
</evidence>
<dbReference type="AlphaFoldDB" id="A0A9W9RI96"/>
<evidence type="ECO:0000256" key="1">
    <source>
        <dbReference type="SAM" id="MobiDB-lite"/>
    </source>
</evidence>
<dbReference type="SUPFAM" id="SSF81383">
    <property type="entry name" value="F-box domain"/>
    <property type="match status" value="1"/>
</dbReference>
<feature type="compositionally biased region" description="Acidic residues" evidence="1">
    <location>
        <begin position="239"/>
        <end position="269"/>
    </location>
</feature>
<dbReference type="Proteomes" id="UP001147752">
    <property type="component" value="Unassembled WGS sequence"/>
</dbReference>
<dbReference type="GeneID" id="81466807"/>
<dbReference type="InterPro" id="IPR001810">
    <property type="entry name" value="F-box_dom"/>
</dbReference>
<evidence type="ECO:0000313" key="3">
    <source>
        <dbReference type="EMBL" id="KAJ5360710.1"/>
    </source>
</evidence>
<reference evidence="3" key="1">
    <citation type="submission" date="2022-12" db="EMBL/GenBank/DDBJ databases">
        <authorList>
            <person name="Petersen C."/>
        </authorList>
    </citation>
    <scope>NUCLEOTIDE SEQUENCE</scope>
    <source>
        <strain evidence="3">IBT 3081</strain>
    </source>
</reference>
<organism evidence="3 4">
    <name type="scientific">Penicillium concentricum</name>
    <dbReference type="NCBI Taxonomy" id="293559"/>
    <lineage>
        <taxon>Eukaryota</taxon>
        <taxon>Fungi</taxon>
        <taxon>Dikarya</taxon>
        <taxon>Ascomycota</taxon>
        <taxon>Pezizomycotina</taxon>
        <taxon>Eurotiomycetes</taxon>
        <taxon>Eurotiomycetidae</taxon>
        <taxon>Eurotiales</taxon>
        <taxon>Aspergillaceae</taxon>
        <taxon>Penicillium</taxon>
    </lineage>
</organism>
<dbReference type="OrthoDB" id="3800738at2759"/>
<dbReference type="EMBL" id="JAPZBT010000004">
    <property type="protein sequence ID" value="KAJ5360710.1"/>
    <property type="molecule type" value="Genomic_DNA"/>
</dbReference>